<organism evidence="1">
    <name type="scientific">Spodoptera frugiperda</name>
    <name type="common">Fall armyworm</name>
    <dbReference type="NCBI Taxonomy" id="7108"/>
    <lineage>
        <taxon>Eukaryota</taxon>
        <taxon>Metazoa</taxon>
        <taxon>Ecdysozoa</taxon>
        <taxon>Arthropoda</taxon>
        <taxon>Hexapoda</taxon>
        <taxon>Insecta</taxon>
        <taxon>Pterygota</taxon>
        <taxon>Neoptera</taxon>
        <taxon>Endopterygota</taxon>
        <taxon>Lepidoptera</taxon>
        <taxon>Glossata</taxon>
        <taxon>Ditrysia</taxon>
        <taxon>Noctuoidea</taxon>
        <taxon>Noctuidae</taxon>
        <taxon>Amphipyrinae</taxon>
        <taxon>Spodoptera</taxon>
    </lineage>
</organism>
<dbReference type="AlphaFoldDB" id="A0A2H1V249"/>
<evidence type="ECO:0000313" key="1">
    <source>
        <dbReference type="EMBL" id="SOQ34344.1"/>
    </source>
</evidence>
<protein>
    <submittedName>
        <fullName evidence="1">SFRICE_007684</fullName>
    </submittedName>
</protein>
<dbReference type="EMBL" id="ODYU01000116">
    <property type="protein sequence ID" value="SOQ34344.1"/>
    <property type="molecule type" value="Genomic_DNA"/>
</dbReference>
<sequence length="82" mass="9475">MHETPSPIMLTILICFTRNVRNIKRINCRNSLRLKFRSVDNSLTNDLVAVDTSLIFMSSIPRHSTRRDCRAATESSNNYFIT</sequence>
<accession>A0A2H1V249</accession>
<name>A0A2H1V249_SPOFR</name>
<reference evidence="1" key="1">
    <citation type="submission" date="2016-07" db="EMBL/GenBank/DDBJ databases">
        <authorList>
            <person name="Bretaudeau A."/>
        </authorList>
    </citation>
    <scope>NUCLEOTIDE SEQUENCE</scope>
    <source>
        <strain evidence="1">Rice</strain>
        <tissue evidence="1">Whole body</tissue>
    </source>
</reference>
<gene>
    <name evidence="1" type="ORF">SFRICE_007684</name>
</gene>
<proteinExistence type="predicted"/>